<reference evidence="1" key="1">
    <citation type="journal article" date="2022" name="bioRxiv">
        <title>Sequencing and chromosome-scale assembly of the giantPleurodeles waltlgenome.</title>
        <authorList>
            <person name="Brown T."/>
            <person name="Elewa A."/>
            <person name="Iarovenko S."/>
            <person name="Subramanian E."/>
            <person name="Araus A.J."/>
            <person name="Petzold A."/>
            <person name="Susuki M."/>
            <person name="Suzuki K.-i.T."/>
            <person name="Hayashi T."/>
            <person name="Toyoda A."/>
            <person name="Oliveira C."/>
            <person name="Osipova E."/>
            <person name="Leigh N.D."/>
            <person name="Simon A."/>
            <person name="Yun M.H."/>
        </authorList>
    </citation>
    <scope>NUCLEOTIDE SEQUENCE</scope>
    <source>
        <strain evidence="1">20211129_DDA</strain>
        <tissue evidence="1">Liver</tissue>
    </source>
</reference>
<dbReference type="AlphaFoldDB" id="A0AAV7V359"/>
<accession>A0AAV7V359</accession>
<dbReference type="Proteomes" id="UP001066276">
    <property type="component" value="Chromosome 2_2"/>
</dbReference>
<sequence length="74" mass="7834">MPQHCASVGQLEPDSLRSRAEDATALCVRGAARAGSLRSRAEDATALCVRGAARAGLTEEQGRTCHRTVRPWGS</sequence>
<evidence type="ECO:0000313" key="1">
    <source>
        <dbReference type="EMBL" id="KAJ1195207.1"/>
    </source>
</evidence>
<organism evidence="1 2">
    <name type="scientific">Pleurodeles waltl</name>
    <name type="common">Iberian ribbed newt</name>
    <dbReference type="NCBI Taxonomy" id="8319"/>
    <lineage>
        <taxon>Eukaryota</taxon>
        <taxon>Metazoa</taxon>
        <taxon>Chordata</taxon>
        <taxon>Craniata</taxon>
        <taxon>Vertebrata</taxon>
        <taxon>Euteleostomi</taxon>
        <taxon>Amphibia</taxon>
        <taxon>Batrachia</taxon>
        <taxon>Caudata</taxon>
        <taxon>Salamandroidea</taxon>
        <taxon>Salamandridae</taxon>
        <taxon>Pleurodelinae</taxon>
        <taxon>Pleurodeles</taxon>
    </lineage>
</organism>
<dbReference type="EMBL" id="JANPWB010000004">
    <property type="protein sequence ID" value="KAJ1195207.1"/>
    <property type="molecule type" value="Genomic_DNA"/>
</dbReference>
<evidence type="ECO:0000313" key="2">
    <source>
        <dbReference type="Proteomes" id="UP001066276"/>
    </source>
</evidence>
<proteinExistence type="predicted"/>
<comment type="caution">
    <text evidence="1">The sequence shown here is derived from an EMBL/GenBank/DDBJ whole genome shotgun (WGS) entry which is preliminary data.</text>
</comment>
<keyword evidence="2" id="KW-1185">Reference proteome</keyword>
<name>A0AAV7V359_PLEWA</name>
<gene>
    <name evidence="1" type="ORF">NDU88_004488</name>
</gene>
<protein>
    <submittedName>
        <fullName evidence="1">Uncharacterized protein</fullName>
    </submittedName>
</protein>